<keyword evidence="4" id="KW-1185">Reference proteome</keyword>
<name>A0ABV7KWW7_9PROT</name>
<dbReference type="Gene3D" id="2.30.110.50">
    <property type="match status" value="1"/>
</dbReference>
<dbReference type="Gene3D" id="4.10.220.110">
    <property type="match status" value="1"/>
</dbReference>
<dbReference type="InterPro" id="IPR017847">
    <property type="entry name" value="T6SS_RhsGE_Vgr_subset"/>
</dbReference>
<evidence type="ECO:0000313" key="3">
    <source>
        <dbReference type="EMBL" id="MFC3226891.1"/>
    </source>
</evidence>
<dbReference type="InterPro" id="IPR006531">
    <property type="entry name" value="Gp5/Vgr_OB"/>
</dbReference>
<dbReference type="NCBIfam" id="TIGR01646">
    <property type="entry name" value="vgr_GE"/>
    <property type="match status" value="1"/>
</dbReference>
<dbReference type="Pfam" id="PF05954">
    <property type="entry name" value="Phage_GPD"/>
    <property type="match status" value="1"/>
</dbReference>
<dbReference type="Pfam" id="PF04717">
    <property type="entry name" value="Phage_base_V"/>
    <property type="match status" value="1"/>
</dbReference>
<feature type="domain" description="Gp5/Type VI secretion system Vgr protein OB-fold" evidence="2">
    <location>
        <begin position="461"/>
        <end position="504"/>
    </location>
</feature>
<sequence>MADAYETYEFIADDLRFRDEDILAFRVVESVSGIRQTLPARPPVFALNEMPSAPPALSPFQDRDFPHLEPSLGLPEGPPPPFYFWIRVQRAGVRSHMRVSRILHKAASLTIGRGADSRTFHGEIFRARHLSGASQARAAYDLFVYPWIWSLAFSRKSRVWSGSILDVLDQIVDDYPDAVKSRAVVNTAGLKTRPRNHEYLIQHNESDYNFINRHFEREGIFYYIAHEPAGYQVVLGQDNGHFRVGQLFGRRLALSEGRVPTGNEPADVVSDLVYEAQTVPQQYVTRDYNPRNAGARLQGKAPTIDHAQQVFQYPGMFDELLEGADRVSPRRNRAQQSHRLLATGASRSQFIAAGEEVVLPYDLEWGTPSEFADSSFFIRQVVHDMVRHARDGLEQPDFSNVFEAQKLEFQYSPSQLTPYPELNTAQIAVVETAAPGQQVDVDQFNRPLVSFKWDNWGTKVRLRLAQGWAGGNHGMQVLPRVGDEVLVAYVDDHPDRPVIVASLYNSRNRMPFEPSRSGEFSELSKASGPHRRLTGISDAGGNRVFMFDDQGAERLVTTAGRDRDDMTANRWTTASYQTVEYVHDAKLEQIGGGYTLTIEGDTKVVIKGDVDVKILGSFTFTHE</sequence>
<dbReference type="SUPFAM" id="SSF69255">
    <property type="entry name" value="gp5 N-terminal domain-like"/>
    <property type="match status" value="1"/>
</dbReference>
<dbReference type="RefSeq" id="WP_379899040.1">
    <property type="nucleotide sequence ID" value="NZ_JBHRTR010000018.1"/>
</dbReference>
<comment type="similarity">
    <text evidence="1">Belongs to the VgrG protein family.</text>
</comment>
<proteinExistence type="inferred from homology"/>
<dbReference type="SUPFAM" id="SSF69349">
    <property type="entry name" value="Phage fibre proteins"/>
    <property type="match status" value="1"/>
</dbReference>
<dbReference type="InterPro" id="IPR006533">
    <property type="entry name" value="T6SS_Vgr_RhsGE"/>
</dbReference>
<reference evidence="4" key="1">
    <citation type="journal article" date="2019" name="Int. J. Syst. Evol. Microbiol.">
        <title>The Global Catalogue of Microorganisms (GCM) 10K type strain sequencing project: providing services to taxonomists for standard genome sequencing and annotation.</title>
        <authorList>
            <consortium name="The Broad Institute Genomics Platform"/>
            <consortium name="The Broad Institute Genome Sequencing Center for Infectious Disease"/>
            <person name="Wu L."/>
            <person name="Ma J."/>
        </authorList>
    </citation>
    <scope>NUCLEOTIDE SEQUENCE [LARGE SCALE GENOMIC DNA]</scope>
    <source>
        <strain evidence="4">KCTC 42964</strain>
    </source>
</reference>
<dbReference type="EMBL" id="JBHRTR010000018">
    <property type="protein sequence ID" value="MFC3226891.1"/>
    <property type="molecule type" value="Genomic_DNA"/>
</dbReference>
<dbReference type="InterPro" id="IPR037026">
    <property type="entry name" value="Vgr_OB-fold_dom_sf"/>
</dbReference>
<evidence type="ECO:0000256" key="1">
    <source>
        <dbReference type="ARBA" id="ARBA00005558"/>
    </source>
</evidence>
<dbReference type="Proteomes" id="UP001595528">
    <property type="component" value="Unassembled WGS sequence"/>
</dbReference>
<evidence type="ECO:0000313" key="4">
    <source>
        <dbReference type="Proteomes" id="UP001595528"/>
    </source>
</evidence>
<gene>
    <name evidence="3" type="ORF">ACFOGJ_06605</name>
</gene>
<dbReference type="Gene3D" id="2.40.50.230">
    <property type="entry name" value="Gp5 N-terminal domain"/>
    <property type="match status" value="1"/>
</dbReference>
<dbReference type="Gene3D" id="3.55.50.10">
    <property type="entry name" value="Baseplate protein-like domains"/>
    <property type="match status" value="1"/>
</dbReference>
<dbReference type="SUPFAM" id="SSF69279">
    <property type="entry name" value="Phage tail proteins"/>
    <property type="match status" value="2"/>
</dbReference>
<evidence type="ECO:0000259" key="2">
    <source>
        <dbReference type="Pfam" id="PF04717"/>
    </source>
</evidence>
<organism evidence="3 4">
    <name type="scientific">Marinibaculum pumilum</name>
    <dbReference type="NCBI Taxonomy" id="1766165"/>
    <lineage>
        <taxon>Bacteria</taxon>
        <taxon>Pseudomonadati</taxon>
        <taxon>Pseudomonadota</taxon>
        <taxon>Alphaproteobacteria</taxon>
        <taxon>Rhodospirillales</taxon>
        <taxon>Rhodospirillaceae</taxon>
        <taxon>Marinibaculum</taxon>
    </lineage>
</organism>
<dbReference type="NCBIfam" id="TIGR03361">
    <property type="entry name" value="VI_Rhs_Vgr"/>
    <property type="match status" value="1"/>
</dbReference>
<protein>
    <submittedName>
        <fullName evidence="3">Type VI secretion system Vgr family protein</fullName>
    </submittedName>
</protein>
<comment type="caution">
    <text evidence="3">The sequence shown here is derived from an EMBL/GenBank/DDBJ whole genome shotgun (WGS) entry which is preliminary data.</text>
</comment>
<accession>A0ABV7KWW7</accession>